<sequence>MAHYAITDFGAIGDGTTLNTDAIAAAIEQCASAGGGTVVVPAGRFLTGPVRLQSRITLYLEAGAVLLFSDDFSHYPPVWTRWSGYECHGFTPLLFGSGLTQVSVKGEGCLDGQGHAWWAVNQRLRRGERYRSPQTDLLAKLNEQLIHAVATNIVEWDSQFLRPPLLQFLDCRHVKIEGVTLRNSPFWNTHLVYCQDVQVRGVRFQNPSDTPNGDGLDIDSCTNVRVSDCCFDVGDDCLCLKSGINEDGRRVGRPTENVTVTNCTMLHGHGGIVFGSENSGGIRNVTVSNCQFIGTDRGIRIKTNRMRGGYIRHLLLNNIYMEDVLCPLAINAFYRHGVDESDPLIIAEEAVPVTEKTPIVEHVRISNVTATGCRAAAGFIYGLPEMPIRDVVLSDVSIAMSRDAAEAGGEPDMVRPTLVMAGAGIYAQYAEGLELYRVQVDTRQGPALTLKETANTAIHHLSMKRLHPDTPVVAAERAKEVHIEGRQAAQHPRYLLERE</sequence>
<evidence type="ECO:0000256" key="4">
    <source>
        <dbReference type="RuleBase" id="RU361169"/>
    </source>
</evidence>
<comment type="caution">
    <text evidence="6">The sequence shown here is derived from an EMBL/GenBank/DDBJ whole genome shotgun (WGS) entry which is preliminary data.</text>
</comment>
<dbReference type="PANTHER" id="PTHR31339:SF9">
    <property type="entry name" value="PLASMIN AND FIBRONECTIN-BINDING PROTEIN A"/>
    <property type="match status" value="1"/>
</dbReference>
<dbReference type="InterPro" id="IPR012334">
    <property type="entry name" value="Pectin_lyas_fold"/>
</dbReference>
<name>A0A8J4M380_9BACL</name>
<accession>A0A8J4M380</accession>
<reference evidence="6" key="1">
    <citation type="submission" date="2021-04" db="EMBL/GenBank/DDBJ databases">
        <title>Draft genome sequence of Xylanibacillus composti strain K13.</title>
        <authorList>
            <person name="Uke A."/>
            <person name="Chhe C."/>
            <person name="Baramee S."/>
            <person name="Kosugi A."/>
        </authorList>
    </citation>
    <scope>NUCLEOTIDE SEQUENCE</scope>
    <source>
        <strain evidence="6">K13</strain>
    </source>
</reference>
<dbReference type="InterPro" id="IPR006626">
    <property type="entry name" value="PbH1"/>
</dbReference>
<organism evidence="6 7">
    <name type="scientific">Xylanibacillus composti</name>
    <dbReference type="NCBI Taxonomy" id="1572762"/>
    <lineage>
        <taxon>Bacteria</taxon>
        <taxon>Bacillati</taxon>
        <taxon>Bacillota</taxon>
        <taxon>Bacilli</taxon>
        <taxon>Bacillales</taxon>
        <taxon>Paenibacillaceae</taxon>
        <taxon>Xylanibacillus</taxon>
    </lineage>
</organism>
<dbReference type="SMART" id="SM00710">
    <property type="entry name" value="PbH1"/>
    <property type="match status" value="5"/>
</dbReference>
<dbReference type="Pfam" id="PF00295">
    <property type="entry name" value="Glyco_hydro_28"/>
    <property type="match status" value="1"/>
</dbReference>
<proteinExistence type="inferred from homology"/>
<feature type="domain" description="Rhamnogalacturonase A/B/Epimerase-like pectate lyase" evidence="5">
    <location>
        <begin position="6"/>
        <end position="59"/>
    </location>
</feature>
<dbReference type="InterPro" id="IPR051801">
    <property type="entry name" value="GH28_Enzymes"/>
</dbReference>
<dbReference type="InterPro" id="IPR000743">
    <property type="entry name" value="Glyco_hydro_28"/>
</dbReference>
<dbReference type="Gene3D" id="2.160.20.10">
    <property type="entry name" value="Single-stranded right-handed beta-helix, Pectin lyase-like"/>
    <property type="match status" value="1"/>
</dbReference>
<gene>
    <name evidence="6" type="ORF">XYCOK13_33580</name>
</gene>
<dbReference type="RefSeq" id="WP_213413355.1">
    <property type="nucleotide sequence ID" value="NZ_BOVK01000051.1"/>
</dbReference>
<dbReference type="GO" id="GO:0005975">
    <property type="term" value="P:carbohydrate metabolic process"/>
    <property type="evidence" value="ECO:0007669"/>
    <property type="project" value="InterPro"/>
</dbReference>
<dbReference type="AlphaFoldDB" id="A0A8J4M380"/>
<dbReference type="Proteomes" id="UP000677918">
    <property type="component" value="Unassembled WGS sequence"/>
</dbReference>
<evidence type="ECO:0000313" key="7">
    <source>
        <dbReference type="Proteomes" id="UP000677918"/>
    </source>
</evidence>
<dbReference type="GO" id="GO:0004650">
    <property type="term" value="F:polygalacturonase activity"/>
    <property type="evidence" value="ECO:0007669"/>
    <property type="project" value="InterPro"/>
</dbReference>
<dbReference type="SUPFAM" id="SSF51126">
    <property type="entry name" value="Pectin lyase-like"/>
    <property type="match status" value="1"/>
</dbReference>
<dbReference type="PANTHER" id="PTHR31339">
    <property type="entry name" value="PECTIN LYASE-RELATED"/>
    <property type="match status" value="1"/>
</dbReference>
<dbReference type="EMBL" id="BOVK01000051">
    <property type="protein sequence ID" value="GIQ70534.1"/>
    <property type="molecule type" value="Genomic_DNA"/>
</dbReference>
<evidence type="ECO:0000313" key="6">
    <source>
        <dbReference type="EMBL" id="GIQ70534.1"/>
    </source>
</evidence>
<evidence type="ECO:0000259" key="5">
    <source>
        <dbReference type="Pfam" id="PF12708"/>
    </source>
</evidence>
<keyword evidence="7" id="KW-1185">Reference proteome</keyword>
<keyword evidence="3 4" id="KW-0326">Glycosidase</keyword>
<dbReference type="Pfam" id="PF12708">
    <property type="entry name" value="Pect-lyase_RHGA_epim"/>
    <property type="match status" value="1"/>
</dbReference>
<evidence type="ECO:0000256" key="3">
    <source>
        <dbReference type="ARBA" id="ARBA00023295"/>
    </source>
</evidence>
<evidence type="ECO:0000256" key="2">
    <source>
        <dbReference type="ARBA" id="ARBA00022801"/>
    </source>
</evidence>
<comment type="similarity">
    <text evidence="1 4">Belongs to the glycosyl hydrolase 28 family.</text>
</comment>
<evidence type="ECO:0000256" key="1">
    <source>
        <dbReference type="ARBA" id="ARBA00008834"/>
    </source>
</evidence>
<dbReference type="InterPro" id="IPR024535">
    <property type="entry name" value="RHGA/B-epi-like_pectate_lyase"/>
</dbReference>
<dbReference type="InterPro" id="IPR011050">
    <property type="entry name" value="Pectin_lyase_fold/virulence"/>
</dbReference>
<keyword evidence="2 4" id="KW-0378">Hydrolase</keyword>
<protein>
    <submittedName>
        <fullName evidence="6">Endopolygalacturonase</fullName>
    </submittedName>
</protein>